<comment type="similarity">
    <text evidence="1">Belongs to the short-chain dehydrogenases/reductases (SDR) family.</text>
</comment>
<proteinExistence type="inferred from homology"/>
<dbReference type="InterPro" id="IPR050259">
    <property type="entry name" value="SDR"/>
</dbReference>
<dbReference type="EC" id="1.1.1.30" evidence="3"/>
<sequence length="276" mass="29249">MLNVLDTETEALAGRKMLEGRTAIVTGSTSGIGLGIAHALARAGASVMLNGFGNPVEIETLRAEMAESNDVDVAYDSADMSKRDSILMMVERAKARFGQVDIVVNNAGIQHVSPVGTFPPEKWDAIMAINLSAAFHLVQATFDGMCERGYGRVINVASAHGLIASPFKSAYVAAKHGIVGFTKAVALEGAEFGVTSNAICPGYVWTPLVEQQIDDQAKSHNIARDAVIRDVFLKNQPTKRFATVEEIGALSVFLCCDLANSITGTAVPVDGGWTAH</sequence>
<dbReference type="PROSITE" id="PS00061">
    <property type="entry name" value="ADH_SHORT"/>
    <property type="match status" value="1"/>
</dbReference>
<dbReference type="EMBL" id="CP017241">
    <property type="protein sequence ID" value="APO75879.1"/>
    <property type="molecule type" value="Genomic_DNA"/>
</dbReference>
<dbReference type="AlphaFoldDB" id="A0A1L5P6R5"/>
<evidence type="ECO:0000256" key="2">
    <source>
        <dbReference type="ARBA" id="ARBA00023002"/>
    </source>
</evidence>
<protein>
    <submittedName>
        <fullName evidence="3">3-hydroxybutyrate dehydrogenase 2</fullName>
        <ecNumber evidence="3">1.1.1.30</ecNumber>
    </submittedName>
</protein>
<dbReference type="PANTHER" id="PTHR42879:SF2">
    <property type="entry name" value="3-OXOACYL-[ACYL-CARRIER-PROTEIN] REDUCTASE FABG"/>
    <property type="match status" value="1"/>
</dbReference>
<dbReference type="Proteomes" id="UP000185109">
    <property type="component" value="Chromosome"/>
</dbReference>
<dbReference type="NCBIfam" id="TIGR01963">
    <property type="entry name" value="PHB_DH"/>
    <property type="match status" value="1"/>
</dbReference>
<evidence type="ECO:0000256" key="1">
    <source>
        <dbReference type="ARBA" id="ARBA00006484"/>
    </source>
</evidence>
<dbReference type="Pfam" id="PF13561">
    <property type="entry name" value="adh_short_C2"/>
    <property type="match status" value="1"/>
</dbReference>
<dbReference type="PRINTS" id="PR00081">
    <property type="entry name" value="GDHRDH"/>
</dbReference>
<dbReference type="PANTHER" id="PTHR42879">
    <property type="entry name" value="3-OXOACYL-(ACYL-CARRIER-PROTEIN) REDUCTASE"/>
    <property type="match status" value="1"/>
</dbReference>
<dbReference type="GO" id="GO:0032787">
    <property type="term" value="P:monocarboxylic acid metabolic process"/>
    <property type="evidence" value="ECO:0007669"/>
    <property type="project" value="UniProtKB-ARBA"/>
</dbReference>
<reference evidence="3 4" key="1">
    <citation type="submission" date="2016-09" db="EMBL/GenBank/DDBJ databases">
        <title>The complete genome sequences of Rhizobium gallicum, symbiovars gallicum and phaseoli, symbionts associated to common bean (Phaseolus vulgaris).</title>
        <authorList>
            <person name="Bustos P."/>
            <person name="Santamaria R.I."/>
            <person name="Perez-Carrascal O.M."/>
            <person name="Juarez S."/>
            <person name="Lozano L."/>
            <person name="Martinez-Flores I."/>
            <person name="Martinez-Romero E."/>
            <person name="Cevallos M."/>
            <person name="Romero D."/>
            <person name="Davila G."/>
            <person name="Gonzalez V."/>
        </authorList>
    </citation>
    <scope>NUCLEOTIDE SEQUENCE [LARGE SCALE GENOMIC DNA]</scope>
    <source>
        <strain evidence="3 4">8C-3</strain>
    </source>
</reference>
<dbReference type="InterPro" id="IPR036291">
    <property type="entry name" value="NAD(P)-bd_dom_sf"/>
</dbReference>
<dbReference type="InterPro" id="IPR011294">
    <property type="entry name" value="3-OHbutyrate_DH"/>
</dbReference>
<organism evidence="3 4">
    <name type="scientific">Rhizobium etli 8C-3</name>
    <dbReference type="NCBI Taxonomy" id="538025"/>
    <lineage>
        <taxon>Bacteria</taxon>
        <taxon>Pseudomonadati</taxon>
        <taxon>Pseudomonadota</taxon>
        <taxon>Alphaproteobacteria</taxon>
        <taxon>Hyphomicrobiales</taxon>
        <taxon>Rhizobiaceae</taxon>
        <taxon>Rhizobium/Agrobacterium group</taxon>
        <taxon>Rhizobium</taxon>
    </lineage>
</organism>
<dbReference type="FunFam" id="3.40.50.720:FF:000084">
    <property type="entry name" value="Short-chain dehydrogenase reductase"/>
    <property type="match status" value="1"/>
</dbReference>
<dbReference type="SUPFAM" id="SSF51735">
    <property type="entry name" value="NAD(P)-binding Rossmann-fold domains"/>
    <property type="match status" value="1"/>
</dbReference>
<dbReference type="InterPro" id="IPR020904">
    <property type="entry name" value="Sc_DH/Rdtase_CS"/>
</dbReference>
<dbReference type="PRINTS" id="PR00080">
    <property type="entry name" value="SDRFAMILY"/>
</dbReference>
<dbReference type="NCBIfam" id="NF009093">
    <property type="entry name" value="PRK12429.1"/>
    <property type="match status" value="1"/>
</dbReference>
<gene>
    <name evidence="3" type="primary">bdhA-2</name>
    <name evidence="3" type="ORF">AM571_CH03078</name>
</gene>
<dbReference type="Gene3D" id="3.40.50.720">
    <property type="entry name" value="NAD(P)-binding Rossmann-like Domain"/>
    <property type="match status" value="1"/>
</dbReference>
<evidence type="ECO:0000313" key="3">
    <source>
        <dbReference type="EMBL" id="APO75879.1"/>
    </source>
</evidence>
<evidence type="ECO:0000313" key="4">
    <source>
        <dbReference type="Proteomes" id="UP000185109"/>
    </source>
</evidence>
<dbReference type="GO" id="GO:0003858">
    <property type="term" value="F:3-hydroxybutyrate dehydrogenase activity"/>
    <property type="evidence" value="ECO:0007669"/>
    <property type="project" value="UniProtKB-EC"/>
</dbReference>
<keyword evidence="2 3" id="KW-0560">Oxidoreductase</keyword>
<dbReference type="InterPro" id="IPR002347">
    <property type="entry name" value="SDR_fam"/>
</dbReference>
<name>A0A1L5P6R5_RHIET</name>
<accession>A0A1L5P6R5</accession>
<dbReference type="RefSeq" id="WP_074062151.1">
    <property type="nucleotide sequence ID" value="NZ_CP017241.1"/>
</dbReference>